<dbReference type="GO" id="GO:0003954">
    <property type="term" value="F:NADH dehydrogenase activity"/>
    <property type="evidence" value="ECO:0007669"/>
    <property type="project" value="TreeGrafter"/>
</dbReference>
<keyword evidence="6" id="KW-0830">Ubiquinone</keyword>
<feature type="transmembrane region" description="Helical" evidence="6">
    <location>
        <begin position="252"/>
        <end position="271"/>
    </location>
</feature>
<feature type="transmembrane region" description="Helical" evidence="6">
    <location>
        <begin position="330"/>
        <end position="350"/>
    </location>
</feature>
<keyword evidence="6 7" id="KW-0520">NAD</keyword>
<dbReference type="GO" id="GO:0005886">
    <property type="term" value="C:plasma membrane"/>
    <property type="evidence" value="ECO:0007669"/>
    <property type="project" value="UniProtKB-SubCell"/>
</dbReference>
<keyword evidence="6" id="KW-1278">Translocase</keyword>
<dbReference type="Pfam" id="PF00146">
    <property type="entry name" value="NADHdh"/>
    <property type="match status" value="1"/>
</dbReference>
<keyword evidence="3 6" id="KW-0812">Transmembrane</keyword>
<evidence type="ECO:0000313" key="8">
    <source>
        <dbReference type="EMBL" id="SKA69967.1"/>
    </source>
</evidence>
<dbReference type="EC" id="7.1.1.-" evidence="6"/>
<dbReference type="NCBIfam" id="NF004741">
    <property type="entry name" value="PRK06076.1-2"/>
    <property type="match status" value="1"/>
</dbReference>
<gene>
    <name evidence="6" type="primary">nuoH</name>
    <name evidence="8" type="ORF">SAMN02745130_00632</name>
</gene>
<dbReference type="PROSITE" id="PS00668">
    <property type="entry name" value="COMPLEX1_ND1_2"/>
    <property type="match status" value="1"/>
</dbReference>
<evidence type="ECO:0000256" key="3">
    <source>
        <dbReference type="ARBA" id="ARBA00022692"/>
    </source>
</evidence>
<evidence type="ECO:0000256" key="7">
    <source>
        <dbReference type="RuleBase" id="RU000471"/>
    </source>
</evidence>
<dbReference type="GO" id="GO:0016655">
    <property type="term" value="F:oxidoreductase activity, acting on NAD(P)H, quinone or similar compound as acceptor"/>
    <property type="evidence" value="ECO:0007669"/>
    <property type="project" value="UniProtKB-UniRule"/>
</dbReference>
<reference evidence="8 9" key="1">
    <citation type="submission" date="2017-02" db="EMBL/GenBank/DDBJ databases">
        <authorList>
            <person name="Peterson S.W."/>
        </authorList>
    </citation>
    <scope>NUCLEOTIDE SEQUENCE [LARGE SCALE GENOMIC DNA]</scope>
    <source>
        <strain evidence="8 9">ATCC 49788</strain>
    </source>
</reference>
<comment type="subunit">
    <text evidence="6">NDH-1 is composed of 14 different subunits. Subunits NuoA, H, J, K, L, M, N constitute the membrane sector of the complex.</text>
</comment>
<evidence type="ECO:0000256" key="2">
    <source>
        <dbReference type="ARBA" id="ARBA00022519"/>
    </source>
</evidence>
<evidence type="ECO:0000313" key="9">
    <source>
        <dbReference type="Proteomes" id="UP000190460"/>
    </source>
</evidence>
<dbReference type="HAMAP" id="MF_01350">
    <property type="entry name" value="NDH1_NuoH"/>
    <property type="match status" value="1"/>
</dbReference>
<dbReference type="EMBL" id="FUYB01000002">
    <property type="protein sequence ID" value="SKA69967.1"/>
    <property type="molecule type" value="Genomic_DNA"/>
</dbReference>
<comment type="similarity">
    <text evidence="6 7">Belongs to the complex I subunit 1 family.</text>
</comment>
<sequence>MEFFSSIWYAFPEALRTVIVILLQIVAVVIPLILVVAYTTYAERKVIGFMQGRLGPNRVGPRGLLQPFADTFKLLLKEVIIPTSSDRYLFLLAPILALAPAFAAWVVIPFSENMVLADINAGLLFVLALSSLGVYGIIIAGWASNSKYSMLSAMRIGAQMISYEIAMGFALGGVLMAANSLNLNDIVRAQSGSVFSWFVWPLFGLFIVYFISGVAETNRAPFDVAEGESEIVAGFHVEYSGIAFALFFLAEYANMIMISALTSIMFLGGWLSPFQGLDFLTSLPVLGVIFGNGIHWLGLKVAFFLLLYLWFRATFPRYRYDQIMRLGWKVLIPVTFVWIFFEIIAVAFGWQPWL</sequence>
<dbReference type="GO" id="GO:0048038">
    <property type="term" value="F:quinone binding"/>
    <property type="evidence" value="ECO:0007669"/>
    <property type="project" value="UniProtKB-KW"/>
</dbReference>
<dbReference type="STRING" id="92487.SAMN02745130_00632"/>
<evidence type="ECO:0000256" key="4">
    <source>
        <dbReference type="ARBA" id="ARBA00022989"/>
    </source>
</evidence>
<feature type="transmembrane region" description="Helical" evidence="6">
    <location>
        <begin position="163"/>
        <end position="182"/>
    </location>
</feature>
<dbReference type="GO" id="GO:0009060">
    <property type="term" value="P:aerobic respiration"/>
    <property type="evidence" value="ECO:0007669"/>
    <property type="project" value="TreeGrafter"/>
</dbReference>
<proteinExistence type="inferred from homology"/>
<dbReference type="InterPro" id="IPR001694">
    <property type="entry name" value="NADH_UbQ_OxRdtase_su1/FPO"/>
</dbReference>
<keyword evidence="9" id="KW-1185">Reference proteome</keyword>
<organism evidence="8 9">
    <name type="scientific">Thiothrix eikelboomii</name>
    <dbReference type="NCBI Taxonomy" id="92487"/>
    <lineage>
        <taxon>Bacteria</taxon>
        <taxon>Pseudomonadati</taxon>
        <taxon>Pseudomonadota</taxon>
        <taxon>Gammaproteobacteria</taxon>
        <taxon>Thiotrichales</taxon>
        <taxon>Thiotrichaceae</taxon>
        <taxon>Thiothrix</taxon>
    </lineage>
</organism>
<feature type="transmembrane region" description="Helical" evidence="6">
    <location>
        <begin position="283"/>
        <end position="309"/>
    </location>
</feature>
<keyword evidence="6" id="KW-1003">Cell membrane</keyword>
<dbReference type="PANTHER" id="PTHR11432:SF3">
    <property type="entry name" value="NADH-UBIQUINONE OXIDOREDUCTASE CHAIN 1"/>
    <property type="match status" value="1"/>
</dbReference>
<comment type="catalytic activity">
    <reaction evidence="6">
        <text>a quinone + NADH + 5 H(+)(in) = a quinol + NAD(+) + 4 H(+)(out)</text>
        <dbReference type="Rhea" id="RHEA:57888"/>
        <dbReference type="ChEBI" id="CHEBI:15378"/>
        <dbReference type="ChEBI" id="CHEBI:24646"/>
        <dbReference type="ChEBI" id="CHEBI:57540"/>
        <dbReference type="ChEBI" id="CHEBI:57945"/>
        <dbReference type="ChEBI" id="CHEBI:132124"/>
    </reaction>
</comment>
<dbReference type="InterPro" id="IPR018086">
    <property type="entry name" value="NADH_UbQ_OxRdtase_su1_CS"/>
</dbReference>
<accession>A0A1T4VYF7</accession>
<evidence type="ECO:0000256" key="6">
    <source>
        <dbReference type="HAMAP-Rule" id="MF_01350"/>
    </source>
</evidence>
<name>A0A1T4VYF7_9GAMM</name>
<dbReference type="PANTHER" id="PTHR11432">
    <property type="entry name" value="NADH DEHYDROGENASE SUBUNIT 1"/>
    <property type="match status" value="1"/>
</dbReference>
<evidence type="ECO:0000256" key="5">
    <source>
        <dbReference type="ARBA" id="ARBA00023136"/>
    </source>
</evidence>
<keyword evidence="5 6" id="KW-0472">Membrane</keyword>
<evidence type="ECO:0000256" key="1">
    <source>
        <dbReference type="ARBA" id="ARBA00004141"/>
    </source>
</evidence>
<comment type="subcellular location">
    <subcellularLocation>
        <location evidence="6 7">Cell membrane</location>
        <topology evidence="6 7">Multi-pass membrane protein</topology>
    </subcellularLocation>
    <subcellularLocation>
        <location evidence="1">Membrane</location>
        <topology evidence="1">Multi-pass membrane protein</topology>
    </subcellularLocation>
</comment>
<comment type="function">
    <text evidence="6">NDH-1 shuttles electrons from NADH, via FMN and iron-sulfur (Fe-S) centers, to quinones in the respiratory chain. The immediate electron acceptor for the enzyme in this species is believed to be ubiquinone. Couples the redox reaction to proton translocation (for every two electrons transferred, four hydrogen ions are translocated across the cytoplasmic membrane), and thus conserves the redox energy in a proton gradient. This subunit may bind ubiquinone.</text>
</comment>
<keyword evidence="2" id="KW-0997">Cell inner membrane</keyword>
<feature type="transmembrane region" description="Helical" evidence="6">
    <location>
        <begin position="88"/>
        <end position="108"/>
    </location>
</feature>
<protein>
    <recommendedName>
        <fullName evidence="6">NADH-quinone oxidoreductase subunit H</fullName>
        <ecNumber evidence="6">7.1.1.-</ecNumber>
    </recommendedName>
    <alternativeName>
        <fullName evidence="6">NADH dehydrogenase I subunit H</fullName>
    </alternativeName>
    <alternativeName>
        <fullName evidence="6">NDH-1 subunit H</fullName>
    </alternativeName>
</protein>
<dbReference type="AlphaFoldDB" id="A0A1T4VYF7"/>
<keyword evidence="6" id="KW-0874">Quinone</keyword>
<dbReference type="OrthoDB" id="9803734at2"/>
<dbReference type="RefSeq" id="WP_143594228.1">
    <property type="nucleotide sequence ID" value="NZ_FUYB01000002.1"/>
</dbReference>
<feature type="transmembrane region" description="Helical" evidence="6">
    <location>
        <begin position="120"/>
        <end position="142"/>
    </location>
</feature>
<feature type="transmembrane region" description="Helical" evidence="6">
    <location>
        <begin position="194"/>
        <end position="212"/>
    </location>
</feature>
<dbReference type="Proteomes" id="UP000190460">
    <property type="component" value="Unassembled WGS sequence"/>
</dbReference>
<keyword evidence="4 6" id="KW-1133">Transmembrane helix</keyword>
<feature type="transmembrane region" description="Helical" evidence="6">
    <location>
        <begin position="20"/>
        <end position="41"/>
    </location>
</feature>